<evidence type="ECO:0000256" key="1">
    <source>
        <dbReference type="ARBA" id="ARBA00004651"/>
    </source>
</evidence>
<dbReference type="AlphaFoldDB" id="A0A382GHR6"/>
<feature type="transmembrane region" description="Helical" evidence="7">
    <location>
        <begin position="344"/>
        <end position="372"/>
    </location>
</feature>
<evidence type="ECO:0000256" key="7">
    <source>
        <dbReference type="SAM" id="Phobius"/>
    </source>
</evidence>
<protein>
    <recommendedName>
        <fullName evidence="8">ABC3 transporter permease C-terminal domain-containing protein</fullName>
    </recommendedName>
</protein>
<evidence type="ECO:0000256" key="4">
    <source>
        <dbReference type="ARBA" id="ARBA00022989"/>
    </source>
</evidence>
<evidence type="ECO:0000256" key="5">
    <source>
        <dbReference type="ARBA" id="ARBA00023136"/>
    </source>
</evidence>
<keyword evidence="5 7" id="KW-0472">Membrane</keyword>
<dbReference type="PANTHER" id="PTHR30572:SF4">
    <property type="entry name" value="ABC TRANSPORTER PERMEASE YTRF"/>
    <property type="match status" value="1"/>
</dbReference>
<evidence type="ECO:0000256" key="6">
    <source>
        <dbReference type="ARBA" id="ARBA00038076"/>
    </source>
</evidence>
<dbReference type="GO" id="GO:0022857">
    <property type="term" value="F:transmembrane transporter activity"/>
    <property type="evidence" value="ECO:0007669"/>
    <property type="project" value="TreeGrafter"/>
</dbReference>
<dbReference type="EMBL" id="UINC01055379">
    <property type="protein sequence ID" value="SVB74183.1"/>
    <property type="molecule type" value="Genomic_DNA"/>
</dbReference>
<name>A0A382GHR6_9ZZZZ</name>
<gene>
    <name evidence="9" type="ORF">METZ01_LOCUS227037</name>
</gene>
<organism evidence="9">
    <name type="scientific">marine metagenome</name>
    <dbReference type="NCBI Taxonomy" id="408172"/>
    <lineage>
        <taxon>unclassified sequences</taxon>
        <taxon>metagenomes</taxon>
        <taxon>ecological metagenomes</taxon>
    </lineage>
</organism>
<keyword evidence="3 7" id="KW-0812">Transmembrane</keyword>
<feature type="transmembrane region" description="Helical" evidence="7">
    <location>
        <begin position="392"/>
        <end position="412"/>
    </location>
</feature>
<evidence type="ECO:0000313" key="9">
    <source>
        <dbReference type="EMBL" id="SVB74183.1"/>
    </source>
</evidence>
<reference evidence="9" key="1">
    <citation type="submission" date="2018-05" db="EMBL/GenBank/DDBJ databases">
        <authorList>
            <person name="Lanie J.A."/>
            <person name="Ng W.-L."/>
            <person name="Kazmierczak K.M."/>
            <person name="Andrzejewski T.M."/>
            <person name="Davidsen T.M."/>
            <person name="Wayne K.J."/>
            <person name="Tettelin H."/>
            <person name="Glass J.I."/>
            <person name="Rusch D."/>
            <person name="Podicherti R."/>
            <person name="Tsui H.-C.T."/>
            <person name="Winkler M.E."/>
        </authorList>
    </citation>
    <scope>NUCLEOTIDE SEQUENCE</scope>
</reference>
<feature type="non-terminal residue" evidence="9">
    <location>
        <position position="1"/>
    </location>
</feature>
<comment type="subcellular location">
    <subcellularLocation>
        <location evidence="1">Cell membrane</location>
        <topology evidence="1">Multi-pass membrane protein</topology>
    </subcellularLocation>
</comment>
<keyword evidence="2" id="KW-1003">Cell membrane</keyword>
<dbReference type="PANTHER" id="PTHR30572">
    <property type="entry name" value="MEMBRANE COMPONENT OF TRANSPORTER-RELATED"/>
    <property type="match status" value="1"/>
</dbReference>
<evidence type="ECO:0000259" key="8">
    <source>
        <dbReference type="Pfam" id="PF02687"/>
    </source>
</evidence>
<feature type="transmembrane region" description="Helical" evidence="7">
    <location>
        <begin position="302"/>
        <end position="323"/>
    </location>
</feature>
<sequence>HRKLGFGLTVATVAAAVGCLVAVAALLGSHDLHTSKMLGEMNAETTRMEAKFEADIKAYEDGVRKTMKGLGFNIFIFPEGQELGEVYAEGFASKTMPEEYVNALADSKIVTVNHLLPSLTRKLKWPEKERTVILIGIRSEVPIAHRDPKKPLIDPVKEGHIVLGHELHKPLGLSEGNTTTFMGREFIVGKCHAERGTKDDITVWMHLDECQELLGEKGRINAIKALECNCATLDRLGEIRREIAGILPGTKVIETESKALARAEARNKAKKLAQVSIATKKAEVAKLRTARTNLRVEDERKYTALLGVVTLAAAIWVGFLAFANARERQAEIGILRAMGARTSSILGALLGRAFLVGFIGAGLALLLAFLLGENLSEGPLQGFDLRSLQADVPLVLFSAPILACAASWLPALQASNRDPATILRND</sequence>
<evidence type="ECO:0000256" key="3">
    <source>
        <dbReference type="ARBA" id="ARBA00022692"/>
    </source>
</evidence>
<proteinExistence type="inferred from homology"/>
<dbReference type="InterPro" id="IPR003838">
    <property type="entry name" value="ABC3_permease_C"/>
</dbReference>
<comment type="similarity">
    <text evidence="6">Belongs to the ABC-4 integral membrane protein family.</text>
</comment>
<dbReference type="InterPro" id="IPR050250">
    <property type="entry name" value="Macrolide_Exporter_MacB"/>
</dbReference>
<dbReference type="Pfam" id="PF02687">
    <property type="entry name" value="FtsX"/>
    <property type="match status" value="1"/>
</dbReference>
<accession>A0A382GHR6</accession>
<feature type="domain" description="ABC3 transporter permease C-terminal" evidence="8">
    <location>
        <begin position="305"/>
        <end position="419"/>
    </location>
</feature>
<evidence type="ECO:0000256" key="2">
    <source>
        <dbReference type="ARBA" id="ARBA00022475"/>
    </source>
</evidence>
<dbReference type="GO" id="GO:0005886">
    <property type="term" value="C:plasma membrane"/>
    <property type="evidence" value="ECO:0007669"/>
    <property type="project" value="UniProtKB-SubCell"/>
</dbReference>
<keyword evidence="4 7" id="KW-1133">Transmembrane helix</keyword>